<sequence length="431" mass="47585">MQRRQGLTLLPDPKPVADFLKASLNNPRMAPPVEDEDCLYLNVYSPATASPSDKKPVLFWIFGGNLMFGGSTLAFYDGSFFAGLQDVVVVTINYRTNIFGFPGAPHLPPGEQNVVWRRPRADNLVRRVCWGCVREAAARVPTIAAAFRAAILESQGAVLPAVPELSYGIVAKNFGCTDPRASIDCLRQVPAADLASFISKHDIFFPPRDDHATWTSDVRPRIRSKEFADVPLFFGSNSDEGRLFVAALGLANASANVDNLAFLIPDQQARTAMHAFYNPFIRDTYHLLSTIITKLLFTCKTSSLSSYAKSHGYNVWRYYFSFQPESLVLFPDSGAYHASEVPFVFGSLPLYEGVATATKTETALSHFMQTTWANFAKNPSSGPGWQQIHTTPKAIAELGGKHNSTGKYMISPIEIENDCFLYNPIIDLTGY</sequence>
<dbReference type="EMBL" id="JANAKD010002845">
    <property type="protein sequence ID" value="KAJ3472798.1"/>
    <property type="molecule type" value="Genomic_DNA"/>
</dbReference>
<reference evidence="1" key="1">
    <citation type="submission" date="2022-07" db="EMBL/GenBank/DDBJ databases">
        <title>Genome Sequence of Lecanicillium saksenae.</title>
        <authorList>
            <person name="Buettner E."/>
        </authorList>
    </citation>
    <scope>NUCLEOTIDE SEQUENCE</scope>
    <source>
        <strain evidence="1">VT-O1</strain>
    </source>
</reference>
<evidence type="ECO:0000313" key="1">
    <source>
        <dbReference type="EMBL" id="KAJ3472798.1"/>
    </source>
</evidence>
<name>A0ACC1QDR3_9HYPO</name>
<comment type="caution">
    <text evidence="1">The sequence shown here is derived from an EMBL/GenBank/DDBJ whole genome shotgun (WGS) entry which is preliminary data.</text>
</comment>
<protein>
    <submittedName>
        <fullName evidence="1">Uncharacterized protein</fullName>
    </submittedName>
</protein>
<proteinExistence type="predicted"/>
<keyword evidence="2" id="KW-1185">Reference proteome</keyword>
<evidence type="ECO:0000313" key="2">
    <source>
        <dbReference type="Proteomes" id="UP001148737"/>
    </source>
</evidence>
<gene>
    <name evidence="1" type="ORF">NLG97_g10710</name>
</gene>
<dbReference type="Proteomes" id="UP001148737">
    <property type="component" value="Unassembled WGS sequence"/>
</dbReference>
<accession>A0ACC1QDR3</accession>
<organism evidence="1 2">
    <name type="scientific">Lecanicillium saksenae</name>
    <dbReference type="NCBI Taxonomy" id="468837"/>
    <lineage>
        <taxon>Eukaryota</taxon>
        <taxon>Fungi</taxon>
        <taxon>Dikarya</taxon>
        <taxon>Ascomycota</taxon>
        <taxon>Pezizomycotina</taxon>
        <taxon>Sordariomycetes</taxon>
        <taxon>Hypocreomycetidae</taxon>
        <taxon>Hypocreales</taxon>
        <taxon>Cordycipitaceae</taxon>
        <taxon>Lecanicillium</taxon>
    </lineage>
</organism>